<dbReference type="GO" id="GO:0005520">
    <property type="term" value="F:insulin-like growth factor binding"/>
    <property type="evidence" value="ECO:0007669"/>
    <property type="project" value="InterPro"/>
</dbReference>
<evidence type="ECO:0000256" key="2">
    <source>
        <dbReference type="ARBA" id="ARBA00022525"/>
    </source>
</evidence>
<name>A0A8K1W198_9CRUS</name>
<evidence type="ECO:0000256" key="6">
    <source>
        <dbReference type="SAM" id="SignalP"/>
    </source>
</evidence>
<evidence type="ECO:0000256" key="4">
    <source>
        <dbReference type="ARBA" id="ARBA00023157"/>
    </source>
</evidence>
<keyword evidence="2" id="KW-0964">Secreted</keyword>
<dbReference type="InterPro" id="IPR017891">
    <property type="entry name" value="Insulin_GF-bd_Cys-rich_CS"/>
</dbReference>
<feature type="domain" description="IGFBP N-terminal" evidence="7">
    <location>
        <begin position="259"/>
        <end position="337"/>
    </location>
</feature>
<organism evidence="8">
    <name type="scientific">Zeuxo ezoensis</name>
    <dbReference type="NCBI Taxonomy" id="2715076"/>
    <lineage>
        <taxon>Eukaryota</taxon>
        <taxon>Metazoa</taxon>
        <taxon>Ecdysozoa</taxon>
        <taxon>Arthropoda</taxon>
        <taxon>Crustacea</taxon>
        <taxon>Multicrustacea</taxon>
        <taxon>Malacostraca</taxon>
        <taxon>Eumalacostraca</taxon>
        <taxon>Peracarida</taxon>
        <taxon>Tanaidacea</taxon>
        <taxon>Tanaidomorpha</taxon>
        <taxon>Tanaidoidea</taxon>
        <taxon>Tanaididae</taxon>
        <taxon>Zeuxo</taxon>
    </lineage>
</organism>
<proteinExistence type="evidence at transcript level"/>
<feature type="domain" description="IGFBP N-terminal" evidence="7">
    <location>
        <begin position="179"/>
        <end position="244"/>
    </location>
</feature>
<feature type="signal peptide" evidence="6">
    <location>
        <begin position="1"/>
        <end position="23"/>
    </location>
</feature>
<dbReference type="EMBL" id="OK382958">
    <property type="protein sequence ID" value="UFQ21614.1"/>
    <property type="molecule type" value="mRNA"/>
</dbReference>
<dbReference type="SUPFAM" id="SSF57184">
    <property type="entry name" value="Growth factor receptor domain"/>
    <property type="match status" value="4"/>
</dbReference>
<feature type="region of interest" description="Disordered" evidence="5">
    <location>
        <begin position="571"/>
        <end position="594"/>
    </location>
</feature>
<accession>A0A8K1W198</accession>
<dbReference type="SMART" id="SM00121">
    <property type="entry name" value="IB"/>
    <property type="match status" value="2"/>
</dbReference>
<dbReference type="PANTHER" id="PTHR14186:SF20">
    <property type="entry name" value="CYSTEINE-RICH MOTOR NEURON 1 PROTEIN-LIKE"/>
    <property type="match status" value="1"/>
</dbReference>
<protein>
    <submittedName>
        <fullName evidence="8">Putative keratin-associated protein</fullName>
    </submittedName>
</protein>
<dbReference type="InterPro" id="IPR000867">
    <property type="entry name" value="IGFBP-like"/>
</dbReference>
<dbReference type="PANTHER" id="PTHR14186">
    <property type="entry name" value="INSULIN-LIKE GROWTH FACTOR BINDING PROTEIN-RELATED"/>
    <property type="match status" value="1"/>
</dbReference>
<dbReference type="PROSITE" id="PS51257">
    <property type="entry name" value="PROKAR_LIPOPROTEIN"/>
    <property type="match status" value="1"/>
</dbReference>
<dbReference type="Gene3D" id="4.10.40.20">
    <property type="match status" value="3"/>
</dbReference>
<feature type="domain" description="IGFBP N-terminal" evidence="7">
    <location>
        <begin position="22"/>
        <end position="95"/>
    </location>
</feature>
<dbReference type="InterPro" id="IPR009030">
    <property type="entry name" value="Growth_fac_rcpt_cys_sf"/>
</dbReference>
<keyword evidence="3 6" id="KW-0732">Signal</keyword>
<evidence type="ECO:0000256" key="1">
    <source>
        <dbReference type="ARBA" id="ARBA00004613"/>
    </source>
</evidence>
<dbReference type="GO" id="GO:0001558">
    <property type="term" value="P:regulation of cell growth"/>
    <property type="evidence" value="ECO:0007669"/>
    <property type="project" value="InterPro"/>
</dbReference>
<evidence type="ECO:0000313" key="8">
    <source>
        <dbReference type="EMBL" id="UFQ21614.1"/>
    </source>
</evidence>
<sequence length="633" mass="70143">MARFYVGALALLTVLACITWCDALSCAPCDKSKCKTLTRRDCFYGIGKDVCGCCDLCFKGKGEKCGGPWNISGVCASQFRCTKASFNEEGVCVPKDPGTCPDNIVCPAVIRPPPTNCGALGYSKAICGCFAKCNKPAGDECGYQLGNCQPGYFCKGLRYERRGDRFDYFDGVCTKKEAPPGTCPYRVICNRRACPLLRCPYGSAKAPCACCPSCRLGVGASCGIQHGVCKEGLKCRGDSVSVRDGSPIFNPGRCVSSGNPQGCYRQQDCRLVRCAAPPINCRYGVGRSPCGCCSQCLKGPNETCGLKNYSYIPCGRGLRCVGENTRGRYRPGRCVGNAPPPNPQGCYRKQDCRVVLCAVPPRNCRYGVGKSPCGCCSQCLRGPNETCGVKHSGYLPCGTGYRCVGENTYNGYRPGRCVATGIPAKSCPFSLNCPVYIRAPDPPTGCGRYGYSTPICGCLDKCNRGAFWSCGYQLGNCITGYYCRGQSVRRDENGRLIFRQGRCVRKSRPIPWLRPPYRPRYRIRRRRRPRYGRRFRYRRYRPRYYRRRYRPRYYRSYRRFYYRPPYRYQPPVAPQPEPPPPSNPSPPNPPPPGPSPFPTDCPNCAAVTCLRVNCLYGSRLDRCGCCTICLEPR</sequence>
<dbReference type="PROSITE" id="PS51323">
    <property type="entry name" value="IGFBP_N_2"/>
    <property type="match status" value="4"/>
</dbReference>
<evidence type="ECO:0000256" key="3">
    <source>
        <dbReference type="ARBA" id="ARBA00022729"/>
    </source>
</evidence>
<keyword evidence="4" id="KW-1015">Disulfide bond</keyword>
<dbReference type="AlphaFoldDB" id="A0A8K1W198"/>
<evidence type="ECO:0000256" key="5">
    <source>
        <dbReference type="SAM" id="MobiDB-lite"/>
    </source>
</evidence>
<dbReference type="GO" id="GO:0009966">
    <property type="term" value="P:regulation of signal transduction"/>
    <property type="evidence" value="ECO:0007669"/>
    <property type="project" value="TreeGrafter"/>
</dbReference>
<comment type="subcellular location">
    <subcellularLocation>
        <location evidence="1">Secreted</location>
    </subcellularLocation>
</comment>
<reference evidence="8" key="1">
    <citation type="submission" date="2021-10" db="EMBL/GenBank/DDBJ databases">
        <title>Comprehensive transcriptome sequencing of Tanaidacea with proteomic evidences for their silk.</title>
        <authorList>
            <person name="Kakui K."/>
            <person name="Fleming J.F."/>
            <person name="Mori M."/>
            <person name="Fujiwara Y."/>
            <person name="Arakawa K."/>
        </authorList>
    </citation>
    <scope>NUCLEOTIDE SEQUENCE</scope>
</reference>
<feature type="domain" description="IGFBP N-terminal" evidence="7">
    <location>
        <begin position="342"/>
        <end position="420"/>
    </location>
</feature>
<dbReference type="GO" id="GO:0005576">
    <property type="term" value="C:extracellular region"/>
    <property type="evidence" value="ECO:0007669"/>
    <property type="project" value="UniProtKB-SubCell"/>
</dbReference>
<feature type="chain" id="PRO_5035475887" evidence="6">
    <location>
        <begin position="24"/>
        <end position="633"/>
    </location>
</feature>
<evidence type="ECO:0000259" key="7">
    <source>
        <dbReference type="PROSITE" id="PS51323"/>
    </source>
</evidence>
<dbReference type="PROSITE" id="PS00222">
    <property type="entry name" value="IGFBP_N_1"/>
    <property type="match status" value="2"/>
</dbReference>
<dbReference type="InterPro" id="IPR011390">
    <property type="entry name" value="IGFBP_rP_mac25"/>
</dbReference>